<dbReference type="PANTHER" id="PTHR22604:SF105">
    <property type="entry name" value="TRANS-1,2-DIHYDROBENZENE-1,2-DIOL DEHYDROGENASE"/>
    <property type="match status" value="1"/>
</dbReference>
<evidence type="ECO:0000313" key="13">
    <source>
        <dbReference type="EMBL" id="KAK5649085.1"/>
    </source>
</evidence>
<evidence type="ECO:0000256" key="4">
    <source>
        <dbReference type="ARBA" id="ARBA00038984"/>
    </source>
</evidence>
<evidence type="ECO:0000256" key="2">
    <source>
        <dbReference type="ARBA" id="ARBA00023002"/>
    </source>
</evidence>
<comment type="catalytic activity">
    <reaction evidence="10">
        <text>D-xylose + NADP(+) = D-xylono-1,5-lactone + NADPH + H(+)</text>
        <dbReference type="Rhea" id="RHEA:22000"/>
        <dbReference type="ChEBI" id="CHEBI:15378"/>
        <dbReference type="ChEBI" id="CHEBI:15867"/>
        <dbReference type="ChEBI" id="CHEBI:53455"/>
        <dbReference type="ChEBI" id="CHEBI:57783"/>
        <dbReference type="ChEBI" id="CHEBI:58349"/>
        <dbReference type="EC" id="1.1.1.179"/>
    </reaction>
</comment>
<dbReference type="InterPro" id="IPR000683">
    <property type="entry name" value="Gfo/Idh/MocA-like_OxRdtase_N"/>
</dbReference>
<evidence type="ECO:0000259" key="11">
    <source>
        <dbReference type="Pfam" id="PF01408"/>
    </source>
</evidence>
<proteinExistence type="inferred from homology"/>
<dbReference type="InterPro" id="IPR036291">
    <property type="entry name" value="NAD(P)-bd_dom_sf"/>
</dbReference>
<feature type="domain" description="Gfo/Idh/MocA-like oxidoreductase N-terminal" evidence="11">
    <location>
        <begin position="4"/>
        <end position="121"/>
    </location>
</feature>
<sequence length="334" mass="36852">MVLTWGIVGAGLISTNFVKAISTLSNGEHQVYAVASQNLERAQKLANDLHITKAYGTYHELANDKKIDVVYIGNLNTQHLETSKLMLASGKHVLCEKPMTLNEAQTRELINFAKERKLFLMEAMWSRCFPVYDKLRNLIDSDAIGEVMHVTVQFGVVFDTLERIASKALGGGTILDLGVYTLQFVQFAYKGLSPINIVAKGTLNENGVDVSSSAIISYKNGKIGIVSTHSKINLTNEARIVGTKGIIKVPLFSCPDTIITPTETIKFELPKSDVNFTYPQFSGLTYEILEVGRCIKTGLLESPKMTHADSLELAQSMDKMRADVGVIFDQDKQL</sequence>
<evidence type="ECO:0000256" key="9">
    <source>
        <dbReference type="ARBA" id="ARBA00047423"/>
    </source>
</evidence>
<dbReference type="Proteomes" id="UP001329430">
    <property type="component" value="Chromosome 2"/>
</dbReference>
<name>A0AAN7ZJ27_9COLE</name>
<dbReference type="Gene3D" id="3.40.50.720">
    <property type="entry name" value="NAD(P)-binding Rossmann-like Domain"/>
    <property type="match status" value="1"/>
</dbReference>
<dbReference type="SUPFAM" id="SSF51735">
    <property type="entry name" value="NAD(P)-binding Rossmann-fold domains"/>
    <property type="match status" value="1"/>
</dbReference>
<dbReference type="SUPFAM" id="SSF55347">
    <property type="entry name" value="Glyceraldehyde-3-phosphate dehydrogenase-like, C-terminal domain"/>
    <property type="match status" value="1"/>
</dbReference>
<dbReference type="GO" id="GO:0047837">
    <property type="term" value="F:D-xylose 1-dehydrogenase (NADP+) activity"/>
    <property type="evidence" value="ECO:0007669"/>
    <property type="project" value="UniProtKB-EC"/>
</dbReference>
<gene>
    <name evidence="13" type="ORF">RI129_003977</name>
</gene>
<evidence type="ECO:0000313" key="14">
    <source>
        <dbReference type="Proteomes" id="UP001329430"/>
    </source>
</evidence>
<accession>A0AAN7ZJ27</accession>
<dbReference type="AlphaFoldDB" id="A0AAN7ZJ27"/>
<dbReference type="GO" id="GO:0000166">
    <property type="term" value="F:nucleotide binding"/>
    <property type="evidence" value="ECO:0007669"/>
    <property type="project" value="InterPro"/>
</dbReference>
<evidence type="ECO:0000256" key="3">
    <source>
        <dbReference type="ARBA" id="ARBA00038853"/>
    </source>
</evidence>
<dbReference type="EC" id="1.1.1.179" evidence="4"/>
<feature type="domain" description="GFO/IDH/MocA-like oxidoreductase" evidence="12">
    <location>
        <begin position="132"/>
        <end position="247"/>
    </location>
</feature>
<dbReference type="PANTHER" id="PTHR22604">
    <property type="entry name" value="OXIDOREDUCTASES"/>
    <property type="match status" value="1"/>
</dbReference>
<evidence type="ECO:0000256" key="8">
    <source>
        <dbReference type="ARBA" id="ARBA00043025"/>
    </source>
</evidence>
<comment type="catalytic activity">
    <reaction evidence="9">
        <text>(1R,2R)-1,2-dihydrobenzene-1,2-diol + NADP(+) = catechol + NADPH + H(+)</text>
        <dbReference type="Rhea" id="RHEA:16729"/>
        <dbReference type="ChEBI" id="CHEBI:10702"/>
        <dbReference type="ChEBI" id="CHEBI:15378"/>
        <dbReference type="ChEBI" id="CHEBI:18135"/>
        <dbReference type="ChEBI" id="CHEBI:57783"/>
        <dbReference type="ChEBI" id="CHEBI:58349"/>
        <dbReference type="EC" id="1.3.1.20"/>
    </reaction>
</comment>
<dbReference type="InterPro" id="IPR050984">
    <property type="entry name" value="Gfo/Idh/MocA_domain"/>
</dbReference>
<dbReference type="Pfam" id="PF01408">
    <property type="entry name" value="GFO_IDH_MocA"/>
    <property type="match status" value="1"/>
</dbReference>
<dbReference type="EC" id="1.3.1.20" evidence="3"/>
<keyword evidence="2" id="KW-0560">Oxidoreductase</keyword>
<dbReference type="EMBL" id="JAVRBK010000002">
    <property type="protein sequence ID" value="KAK5649085.1"/>
    <property type="molecule type" value="Genomic_DNA"/>
</dbReference>
<evidence type="ECO:0000256" key="5">
    <source>
        <dbReference type="ARBA" id="ARBA00040603"/>
    </source>
</evidence>
<evidence type="ECO:0000256" key="10">
    <source>
        <dbReference type="ARBA" id="ARBA00049233"/>
    </source>
</evidence>
<comment type="caution">
    <text evidence="13">The sequence shown here is derived from an EMBL/GenBank/DDBJ whole genome shotgun (WGS) entry which is preliminary data.</text>
</comment>
<evidence type="ECO:0000256" key="6">
    <source>
        <dbReference type="ARBA" id="ARBA00042926"/>
    </source>
</evidence>
<protein>
    <recommendedName>
        <fullName evidence="5">Trans-1,2-dihydrobenzene-1,2-diol dehydrogenase</fullName>
        <ecNumber evidence="4">1.1.1.179</ecNumber>
        <ecNumber evidence="3">1.3.1.20</ecNumber>
    </recommendedName>
    <alternativeName>
        <fullName evidence="8">D-xylose 1-dehydrogenase</fullName>
    </alternativeName>
    <alternativeName>
        <fullName evidence="7">D-xylose-NADP dehydrogenase</fullName>
    </alternativeName>
    <alternativeName>
        <fullName evidence="6">Dimeric dihydrodiol dehydrogenase</fullName>
    </alternativeName>
</protein>
<keyword evidence="14" id="KW-1185">Reference proteome</keyword>
<dbReference type="Gene3D" id="3.30.360.10">
    <property type="entry name" value="Dihydrodipicolinate Reductase, domain 2"/>
    <property type="match status" value="1"/>
</dbReference>
<dbReference type="InterPro" id="IPR055170">
    <property type="entry name" value="GFO_IDH_MocA-like_dom"/>
</dbReference>
<evidence type="ECO:0000259" key="12">
    <source>
        <dbReference type="Pfam" id="PF22725"/>
    </source>
</evidence>
<comment type="similarity">
    <text evidence="1">Belongs to the Gfo/Idh/MocA family.</text>
</comment>
<dbReference type="Pfam" id="PF22725">
    <property type="entry name" value="GFO_IDH_MocA_C3"/>
    <property type="match status" value="1"/>
</dbReference>
<organism evidence="13 14">
    <name type="scientific">Pyrocoelia pectoralis</name>
    <dbReference type="NCBI Taxonomy" id="417401"/>
    <lineage>
        <taxon>Eukaryota</taxon>
        <taxon>Metazoa</taxon>
        <taxon>Ecdysozoa</taxon>
        <taxon>Arthropoda</taxon>
        <taxon>Hexapoda</taxon>
        <taxon>Insecta</taxon>
        <taxon>Pterygota</taxon>
        <taxon>Neoptera</taxon>
        <taxon>Endopterygota</taxon>
        <taxon>Coleoptera</taxon>
        <taxon>Polyphaga</taxon>
        <taxon>Elateriformia</taxon>
        <taxon>Elateroidea</taxon>
        <taxon>Lampyridae</taxon>
        <taxon>Lampyrinae</taxon>
        <taxon>Pyrocoelia</taxon>
    </lineage>
</organism>
<reference evidence="13 14" key="1">
    <citation type="journal article" date="2024" name="Insects">
        <title>An Improved Chromosome-Level Genome Assembly of the Firefly Pyrocoelia pectoralis.</title>
        <authorList>
            <person name="Fu X."/>
            <person name="Meyer-Rochow V.B."/>
            <person name="Ballantyne L."/>
            <person name="Zhu X."/>
        </authorList>
    </citation>
    <scope>NUCLEOTIDE SEQUENCE [LARGE SCALE GENOMIC DNA]</scope>
    <source>
        <strain evidence="13">XCY_ONT2</strain>
    </source>
</reference>
<evidence type="ECO:0000256" key="1">
    <source>
        <dbReference type="ARBA" id="ARBA00010928"/>
    </source>
</evidence>
<evidence type="ECO:0000256" key="7">
    <source>
        <dbReference type="ARBA" id="ARBA00042988"/>
    </source>
</evidence>
<dbReference type="GO" id="GO:0047115">
    <property type="term" value="F:trans-1,2-dihydrobenzene-1,2-diol dehydrogenase activity"/>
    <property type="evidence" value="ECO:0007669"/>
    <property type="project" value="UniProtKB-EC"/>
</dbReference>